<dbReference type="Proteomes" id="UP001146505">
    <property type="component" value="Unassembled WGS sequence"/>
</dbReference>
<organism evidence="9 10">
    <name type="scientific">Corynebacterium macclintockiae</name>
    <dbReference type="NCBI Taxonomy" id="2913501"/>
    <lineage>
        <taxon>Bacteria</taxon>
        <taxon>Bacillati</taxon>
        <taxon>Actinomycetota</taxon>
        <taxon>Actinomycetes</taxon>
        <taxon>Mycobacteriales</taxon>
        <taxon>Corynebacteriaceae</taxon>
        <taxon>Corynebacterium</taxon>
    </lineage>
</organism>
<sequence>MPRRHVAAGALGFALLVSSSACSLSTPTDQPTNTSSSGTTTSAAPTSGTSGAAESTAAQADDRPTCTQVEGKAPRGMAGRMLAVGVTNYESAEQAVDLGVRHLFIGSQTDRSILNGQGDPARSLAALEKRAGEPLTVSVDEEGGLVQRLSEIIGELPSAQQMANTMSPEQVRDLMVKHGKKIRALGITVDFAPVVDLAGGQNVSDNAIGSRAFSADPKAAADYARAYSEGLQQAGVTPVLKHFPGHGHATGDSHMGAVTTPPLEKMQDNDLLPFRELVGVKGMSVMVGHVQVPGLGKPLPSSVNPEAYKLLREGGYGPKQDAPGFDGVIYTDDLTGMKAVTDAYPGPEAAVAALAAGADVALAAAGAVEIPDVVAAIRTAIDDGRIPEDRVRKSVDRTCISK</sequence>
<dbReference type="PANTHER" id="PTHR30480">
    <property type="entry name" value="BETA-HEXOSAMINIDASE-RELATED"/>
    <property type="match status" value="1"/>
</dbReference>
<reference evidence="9" key="1">
    <citation type="submission" date="2022-02" db="EMBL/GenBank/DDBJ databases">
        <title>Corynebacterium sp. from urogenital microbiome.</title>
        <authorList>
            <person name="Cappelli E.A."/>
            <person name="Ribeiro T.G."/>
            <person name="Peixe L."/>
        </authorList>
    </citation>
    <scope>NUCLEOTIDE SEQUENCE</scope>
    <source>
        <strain evidence="9">C9Ua_112</strain>
    </source>
</reference>
<keyword evidence="7" id="KW-0732">Signal</keyword>
<dbReference type="EMBL" id="JAKMUV010000016">
    <property type="protein sequence ID" value="MCZ9305766.1"/>
    <property type="molecule type" value="Genomic_DNA"/>
</dbReference>
<evidence type="ECO:0000256" key="5">
    <source>
        <dbReference type="ARBA" id="ARBA00023295"/>
    </source>
</evidence>
<feature type="compositionally biased region" description="Low complexity" evidence="6">
    <location>
        <begin position="34"/>
        <end position="59"/>
    </location>
</feature>
<dbReference type="GO" id="GO:0004563">
    <property type="term" value="F:beta-N-acetylhexosaminidase activity"/>
    <property type="evidence" value="ECO:0007669"/>
    <property type="project" value="UniProtKB-EC"/>
</dbReference>
<evidence type="ECO:0000259" key="8">
    <source>
        <dbReference type="Pfam" id="PF00933"/>
    </source>
</evidence>
<dbReference type="AlphaFoldDB" id="A0A9X3RS72"/>
<feature type="domain" description="Glycoside hydrolase family 3 N-terminal" evidence="8">
    <location>
        <begin position="125"/>
        <end position="397"/>
    </location>
</feature>
<comment type="similarity">
    <text evidence="2">Belongs to the glycosyl hydrolase 3 family.</text>
</comment>
<dbReference type="InterPro" id="IPR036962">
    <property type="entry name" value="Glyco_hydro_3_N_sf"/>
</dbReference>
<feature type="chain" id="PRO_5040805057" description="beta-N-acetylhexosaminidase" evidence="7">
    <location>
        <begin position="24"/>
        <end position="402"/>
    </location>
</feature>
<dbReference type="GeneID" id="301813808"/>
<dbReference type="InterPro" id="IPR050226">
    <property type="entry name" value="NagZ_Beta-hexosaminidase"/>
</dbReference>
<name>A0A9X3RS72_9CORY</name>
<comment type="caution">
    <text evidence="9">The sequence shown here is derived from an EMBL/GenBank/DDBJ whole genome shotgun (WGS) entry which is preliminary data.</text>
</comment>
<keyword evidence="5" id="KW-0326">Glycosidase</keyword>
<protein>
    <recommendedName>
        <fullName evidence="3">beta-N-acetylhexosaminidase</fullName>
        <ecNumber evidence="3">3.2.1.52</ecNumber>
    </recommendedName>
</protein>
<dbReference type="RefSeq" id="WP_269955223.1">
    <property type="nucleotide sequence ID" value="NZ_JAKMUV010000016.1"/>
</dbReference>
<evidence type="ECO:0000256" key="7">
    <source>
        <dbReference type="SAM" id="SignalP"/>
    </source>
</evidence>
<accession>A0A9X3RS72</accession>
<dbReference type="GO" id="GO:0009254">
    <property type="term" value="P:peptidoglycan turnover"/>
    <property type="evidence" value="ECO:0007669"/>
    <property type="project" value="TreeGrafter"/>
</dbReference>
<gene>
    <name evidence="9" type="ORF">L8U58_09580</name>
</gene>
<evidence type="ECO:0000256" key="3">
    <source>
        <dbReference type="ARBA" id="ARBA00012663"/>
    </source>
</evidence>
<dbReference type="PROSITE" id="PS51257">
    <property type="entry name" value="PROKAR_LIPOPROTEIN"/>
    <property type="match status" value="1"/>
</dbReference>
<evidence type="ECO:0000256" key="1">
    <source>
        <dbReference type="ARBA" id="ARBA00001231"/>
    </source>
</evidence>
<evidence type="ECO:0000256" key="2">
    <source>
        <dbReference type="ARBA" id="ARBA00005336"/>
    </source>
</evidence>
<dbReference type="Gene3D" id="3.20.20.300">
    <property type="entry name" value="Glycoside hydrolase, family 3, N-terminal domain"/>
    <property type="match status" value="1"/>
</dbReference>
<evidence type="ECO:0000313" key="9">
    <source>
        <dbReference type="EMBL" id="MCZ9305766.1"/>
    </source>
</evidence>
<evidence type="ECO:0000256" key="4">
    <source>
        <dbReference type="ARBA" id="ARBA00022801"/>
    </source>
</evidence>
<dbReference type="InterPro" id="IPR017853">
    <property type="entry name" value="GH"/>
</dbReference>
<evidence type="ECO:0000256" key="6">
    <source>
        <dbReference type="SAM" id="MobiDB-lite"/>
    </source>
</evidence>
<evidence type="ECO:0000313" key="10">
    <source>
        <dbReference type="Proteomes" id="UP001146505"/>
    </source>
</evidence>
<dbReference type="Pfam" id="PF00933">
    <property type="entry name" value="Glyco_hydro_3"/>
    <property type="match status" value="1"/>
</dbReference>
<comment type="catalytic activity">
    <reaction evidence="1">
        <text>Hydrolysis of terminal non-reducing N-acetyl-D-hexosamine residues in N-acetyl-beta-D-hexosaminides.</text>
        <dbReference type="EC" id="3.2.1.52"/>
    </reaction>
</comment>
<dbReference type="SUPFAM" id="SSF51445">
    <property type="entry name" value="(Trans)glycosidases"/>
    <property type="match status" value="1"/>
</dbReference>
<dbReference type="GO" id="GO:0005975">
    <property type="term" value="P:carbohydrate metabolic process"/>
    <property type="evidence" value="ECO:0007669"/>
    <property type="project" value="InterPro"/>
</dbReference>
<keyword evidence="4 9" id="KW-0378">Hydrolase</keyword>
<dbReference type="EC" id="3.2.1.52" evidence="3"/>
<feature type="region of interest" description="Disordered" evidence="6">
    <location>
        <begin position="23"/>
        <end position="73"/>
    </location>
</feature>
<proteinExistence type="inferred from homology"/>
<feature type="signal peptide" evidence="7">
    <location>
        <begin position="1"/>
        <end position="23"/>
    </location>
</feature>
<keyword evidence="10" id="KW-1185">Reference proteome</keyword>
<dbReference type="PANTHER" id="PTHR30480:SF13">
    <property type="entry name" value="BETA-HEXOSAMINIDASE"/>
    <property type="match status" value="1"/>
</dbReference>
<dbReference type="InterPro" id="IPR001764">
    <property type="entry name" value="Glyco_hydro_3_N"/>
</dbReference>